<organism evidence="2 3">
    <name type="scientific">Penicillium angulare</name>
    <dbReference type="NCBI Taxonomy" id="116970"/>
    <lineage>
        <taxon>Eukaryota</taxon>
        <taxon>Fungi</taxon>
        <taxon>Dikarya</taxon>
        <taxon>Ascomycota</taxon>
        <taxon>Pezizomycotina</taxon>
        <taxon>Eurotiomycetes</taxon>
        <taxon>Eurotiomycetidae</taxon>
        <taxon>Eurotiales</taxon>
        <taxon>Aspergillaceae</taxon>
        <taxon>Penicillium</taxon>
    </lineage>
</organism>
<feature type="transmembrane region" description="Helical" evidence="1">
    <location>
        <begin position="249"/>
        <end position="268"/>
    </location>
</feature>
<protein>
    <submittedName>
        <fullName evidence="2">NAD dependent epimerase/dehydratase</fullName>
    </submittedName>
</protein>
<dbReference type="PANTHER" id="PTHR36978">
    <property type="entry name" value="P-LOOP CONTAINING NUCLEOTIDE TRIPHOSPHATE HYDROLASE"/>
    <property type="match status" value="1"/>
</dbReference>
<dbReference type="AlphaFoldDB" id="A0A9W9FAR7"/>
<keyword evidence="1" id="KW-0472">Membrane</keyword>
<dbReference type="InterPro" id="IPR040632">
    <property type="entry name" value="Sulfotransfer_4"/>
</dbReference>
<evidence type="ECO:0000313" key="2">
    <source>
        <dbReference type="EMBL" id="KAJ5096625.1"/>
    </source>
</evidence>
<evidence type="ECO:0000256" key="1">
    <source>
        <dbReference type="SAM" id="Phobius"/>
    </source>
</evidence>
<dbReference type="SUPFAM" id="SSF52540">
    <property type="entry name" value="P-loop containing nucleoside triphosphate hydrolases"/>
    <property type="match status" value="1"/>
</dbReference>
<dbReference type="InterPro" id="IPR027417">
    <property type="entry name" value="P-loop_NTPase"/>
</dbReference>
<accession>A0A9W9FAR7</accession>
<dbReference type="Proteomes" id="UP001149165">
    <property type="component" value="Unassembled WGS sequence"/>
</dbReference>
<name>A0A9W9FAR7_9EURO</name>
<dbReference type="PANTHER" id="PTHR36978:SF3">
    <property type="entry name" value="P-LOOP CONTAINING NUCLEOSIDE TRIPHOSPHATE HYDROLASE PROTEIN"/>
    <property type="match status" value="1"/>
</dbReference>
<evidence type="ECO:0000313" key="3">
    <source>
        <dbReference type="Proteomes" id="UP001149165"/>
    </source>
</evidence>
<keyword evidence="1" id="KW-0812">Transmembrane</keyword>
<reference evidence="2" key="1">
    <citation type="submission" date="2022-11" db="EMBL/GenBank/DDBJ databases">
        <authorList>
            <person name="Petersen C."/>
        </authorList>
    </citation>
    <scope>NUCLEOTIDE SEQUENCE</scope>
    <source>
        <strain evidence="2">IBT 30069</strain>
    </source>
</reference>
<dbReference type="Pfam" id="PF17784">
    <property type="entry name" value="Sulfotransfer_4"/>
    <property type="match status" value="1"/>
</dbReference>
<dbReference type="Gene3D" id="3.40.50.300">
    <property type="entry name" value="P-loop containing nucleotide triphosphate hydrolases"/>
    <property type="match status" value="1"/>
</dbReference>
<gene>
    <name evidence="2" type="ORF">N7456_007346</name>
</gene>
<dbReference type="EMBL" id="JAPQKH010000005">
    <property type="protein sequence ID" value="KAJ5096625.1"/>
    <property type="molecule type" value="Genomic_DNA"/>
</dbReference>
<dbReference type="OrthoDB" id="408152at2759"/>
<keyword evidence="1" id="KW-1133">Transmembrane helix</keyword>
<reference evidence="2" key="2">
    <citation type="journal article" date="2023" name="IMA Fungus">
        <title>Comparative genomic study of the Penicillium genus elucidates a diverse pangenome and 15 lateral gene transfer events.</title>
        <authorList>
            <person name="Petersen C."/>
            <person name="Sorensen T."/>
            <person name="Nielsen M.R."/>
            <person name="Sondergaard T.E."/>
            <person name="Sorensen J.L."/>
            <person name="Fitzpatrick D.A."/>
            <person name="Frisvad J.C."/>
            <person name="Nielsen K.L."/>
        </authorList>
    </citation>
    <scope>NUCLEOTIDE SEQUENCE</scope>
    <source>
        <strain evidence="2">IBT 30069</strain>
    </source>
</reference>
<comment type="caution">
    <text evidence="2">The sequence shown here is derived from an EMBL/GenBank/DDBJ whole genome shotgun (WGS) entry which is preliminary data.</text>
</comment>
<sequence length="269" mass="30054">MGQAPSVPKPGKTIQVIGAGLPRTGTASFSRALEILLDGPIFHGGTQATLGPPAQIKTWMAALRLWDLTTDPDSKPDKEKDEYNKKAMLNLISTQLDGYAASTDAPGAQFTPELMELYPNAKVICTVRGIEGWEKSMNQIMHYTFLWFLRGLLLPLPGMRHFISYLTLLNVQWTRLYGEKVPTRLTYERHVEWLKSVVPEEKLVFFDVKQGWGPLCEALDVEVPDQPFPHINDGEAIDGVARFHIRRGLIRWGVILGVGVGVLGCVLYR</sequence>
<proteinExistence type="predicted"/>
<keyword evidence="3" id="KW-1185">Reference proteome</keyword>